<protein>
    <submittedName>
        <fullName evidence="17">Protein kinase domain-containing protein</fullName>
    </submittedName>
</protein>
<dbReference type="Proteomes" id="UP000095280">
    <property type="component" value="Unplaced"/>
</dbReference>
<name>A0A1I8H697_9PLAT</name>
<feature type="transmembrane region" description="Helical" evidence="13">
    <location>
        <begin position="1257"/>
        <end position="1277"/>
    </location>
</feature>
<keyword evidence="7 11" id="KW-0406">Ion transport</keyword>
<dbReference type="PANTHER" id="PTHR46641">
    <property type="entry name" value="FMRFAMIDE RECEPTOR-RELATED"/>
    <property type="match status" value="1"/>
</dbReference>
<feature type="transmembrane region" description="Helical" evidence="13">
    <location>
        <begin position="763"/>
        <end position="783"/>
    </location>
</feature>
<dbReference type="GO" id="GO:0005524">
    <property type="term" value="F:ATP binding"/>
    <property type="evidence" value="ECO:0007669"/>
    <property type="project" value="InterPro"/>
</dbReference>
<feature type="transmembrane region" description="Helical" evidence="13">
    <location>
        <begin position="1359"/>
        <end position="1383"/>
    </location>
</feature>
<dbReference type="GO" id="GO:0005272">
    <property type="term" value="F:sodium channel activity"/>
    <property type="evidence" value="ECO:0007669"/>
    <property type="project" value="UniProtKB-KW"/>
</dbReference>
<keyword evidence="5 13" id="KW-1133">Transmembrane helix</keyword>
<keyword evidence="9 11" id="KW-0739">Sodium transport</keyword>
<dbReference type="InterPro" id="IPR011009">
    <property type="entry name" value="Kinase-like_dom_sf"/>
</dbReference>
<dbReference type="GO" id="GO:0004672">
    <property type="term" value="F:protein kinase activity"/>
    <property type="evidence" value="ECO:0007669"/>
    <property type="project" value="InterPro"/>
</dbReference>
<keyword evidence="10 11" id="KW-0407">Ion channel</keyword>
<evidence type="ECO:0000256" key="13">
    <source>
        <dbReference type="SAM" id="Phobius"/>
    </source>
</evidence>
<dbReference type="SUPFAM" id="SSF81321">
    <property type="entry name" value="Family A G protein-coupled receptor-like"/>
    <property type="match status" value="2"/>
</dbReference>
<evidence type="ECO:0000256" key="8">
    <source>
        <dbReference type="ARBA" id="ARBA00023136"/>
    </source>
</evidence>
<dbReference type="PANTHER" id="PTHR46641:SF25">
    <property type="entry name" value="CNMAMIDE RECEPTOR-RELATED"/>
    <property type="match status" value="1"/>
</dbReference>
<keyword evidence="8 13" id="KW-0472">Membrane</keyword>
<evidence type="ECO:0000256" key="10">
    <source>
        <dbReference type="ARBA" id="ARBA00023303"/>
    </source>
</evidence>
<dbReference type="PROSITE" id="PS50262">
    <property type="entry name" value="G_PROTEIN_RECEP_F1_2"/>
    <property type="match status" value="1"/>
</dbReference>
<feature type="transmembrane region" description="Helical" evidence="13">
    <location>
        <begin position="819"/>
        <end position="842"/>
    </location>
</feature>
<feature type="domain" description="Protein kinase" evidence="14">
    <location>
        <begin position="143"/>
        <end position="491"/>
    </location>
</feature>
<dbReference type="WBParaSite" id="maker-uti_cns_0004532-snap-gene-0.8-mRNA-1">
    <property type="protein sequence ID" value="maker-uti_cns_0004532-snap-gene-0.8-mRNA-1"/>
    <property type="gene ID" value="maker-uti_cns_0004532-snap-gene-0.8"/>
</dbReference>
<dbReference type="PROSITE" id="PS50011">
    <property type="entry name" value="PROTEIN_KINASE_DOM"/>
    <property type="match status" value="1"/>
</dbReference>
<accession>A0A1I8H697</accession>
<keyword evidence="16" id="KW-1185">Reference proteome</keyword>
<feature type="domain" description="G-protein coupled receptors family 1 profile" evidence="15">
    <location>
        <begin position="712"/>
        <end position="1097"/>
    </location>
</feature>
<dbReference type="Gene3D" id="1.10.287.770">
    <property type="entry name" value="YojJ-like"/>
    <property type="match status" value="1"/>
</dbReference>
<evidence type="ECO:0000259" key="14">
    <source>
        <dbReference type="PROSITE" id="PS50011"/>
    </source>
</evidence>
<comment type="subcellular location">
    <subcellularLocation>
        <location evidence="1">Membrane</location>
        <topology evidence="1">Multi-pass membrane protein</topology>
    </subcellularLocation>
</comment>
<dbReference type="Gene3D" id="1.10.510.10">
    <property type="entry name" value="Transferase(Phosphotransferase) domain 1"/>
    <property type="match status" value="1"/>
</dbReference>
<feature type="transmembrane region" description="Helical" evidence="13">
    <location>
        <begin position="1403"/>
        <end position="1423"/>
    </location>
</feature>
<feature type="transmembrane region" description="Helical" evidence="13">
    <location>
        <begin position="1036"/>
        <end position="1059"/>
    </location>
</feature>
<feature type="transmembrane region" description="Helical" evidence="13">
    <location>
        <begin position="732"/>
        <end position="751"/>
    </location>
</feature>
<keyword evidence="4 11" id="KW-0812">Transmembrane</keyword>
<evidence type="ECO:0000259" key="15">
    <source>
        <dbReference type="PROSITE" id="PS50262"/>
    </source>
</evidence>
<feature type="transmembrane region" description="Helical" evidence="13">
    <location>
        <begin position="862"/>
        <end position="886"/>
    </location>
</feature>
<feature type="transmembrane region" description="Helical" evidence="13">
    <location>
        <begin position="80"/>
        <end position="103"/>
    </location>
</feature>
<evidence type="ECO:0000256" key="1">
    <source>
        <dbReference type="ARBA" id="ARBA00004141"/>
    </source>
</evidence>
<evidence type="ECO:0000256" key="6">
    <source>
        <dbReference type="ARBA" id="ARBA00023053"/>
    </source>
</evidence>
<dbReference type="InterPro" id="IPR017452">
    <property type="entry name" value="GPCR_Rhodpsn_7TM"/>
</dbReference>
<keyword evidence="3 11" id="KW-0894">Sodium channel</keyword>
<evidence type="ECO:0000313" key="17">
    <source>
        <dbReference type="WBParaSite" id="maker-uti_cns_0004532-snap-gene-0.8-mRNA-1"/>
    </source>
</evidence>
<dbReference type="Gene3D" id="1.20.1070.10">
    <property type="entry name" value="Rhodopsin 7-helix transmembrane proteins"/>
    <property type="match status" value="2"/>
</dbReference>
<dbReference type="Pfam" id="PF00858">
    <property type="entry name" value="ASC"/>
    <property type="match status" value="2"/>
</dbReference>
<evidence type="ECO:0000256" key="9">
    <source>
        <dbReference type="ARBA" id="ARBA00023201"/>
    </source>
</evidence>
<feature type="transmembrane region" description="Helical" evidence="13">
    <location>
        <begin position="48"/>
        <end position="68"/>
    </location>
</feature>
<evidence type="ECO:0000256" key="12">
    <source>
        <dbReference type="SAM" id="MobiDB-lite"/>
    </source>
</evidence>
<evidence type="ECO:0000313" key="16">
    <source>
        <dbReference type="Proteomes" id="UP000095280"/>
    </source>
</evidence>
<feature type="transmembrane region" description="Helical" evidence="13">
    <location>
        <begin position="1187"/>
        <end position="1206"/>
    </location>
</feature>
<dbReference type="SUPFAM" id="SSF56112">
    <property type="entry name" value="Protein kinase-like (PK-like)"/>
    <property type="match status" value="1"/>
</dbReference>
<dbReference type="InterPro" id="IPR000719">
    <property type="entry name" value="Prot_kinase_dom"/>
</dbReference>
<evidence type="ECO:0000256" key="3">
    <source>
        <dbReference type="ARBA" id="ARBA00022461"/>
    </source>
</evidence>
<proteinExistence type="inferred from homology"/>
<keyword evidence="6" id="KW-0915">Sodium</keyword>
<evidence type="ECO:0000256" key="4">
    <source>
        <dbReference type="ARBA" id="ARBA00022692"/>
    </source>
</evidence>
<feature type="compositionally biased region" description="Polar residues" evidence="12">
    <location>
        <begin position="424"/>
        <end position="433"/>
    </location>
</feature>
<feature type="transmembrane region" description="Helical" evidence="13">
    <location>
        <begin position="1583"/>
        <end position="1601"/>
    </location>
</feature>
<feature type="transmembrane region" description="Helical" evidence="13">
    <location>
        <begin position="700"/>
        <end position="720"/>
    </location>
</feature>
<keyword evidence="2 11" id="KW-0813">Transport</keyword>
<organism evidence="16 17">
    <name type="scientific">Macrostomum lignano</name>
    <dbReference type="NCBI Taxonomy" id="282301"/>
    <lineage>
        <taxon>Eukaryota</taxon>
        <taxon>Metazoa</taxon>
        <taxon>Spiralia</taxon>
        <taxon>Lophotrochozoa</taxon>
        <taxon>Platyhelminthes</taxon>
        <taxon>Rhabditophora</taxon>
        <taxon>Macrostomorpha</taxon>
        <taxon>Macrostomida</taxon>
        <taxon>Macrostomidae</taxon>
        <taxon>Macrostomum</taxon>
    </lineage>
</organism>
<evidence type="ECO:0000256" key="2">
    <source>
        <dbReference type="ARBA" id="ARBA00022448"/>
    </source>
</evidence>
<dbReference type="InterPro" id="IPR008271">
    <property type="entry name" value="Ser/Thr_kinase_AS"/>
</dbReference>
<dbReference type="InterPro" id="IPR052954">
    <property type="entry name" value="GPCR-Ligand_Int"/>
</dbReference>
<comment type="similarity">
    <text evidence="11">Belongs to the amiloride-sensitive sodium channel (TC 1.A.6) family.</text>
</comment>
<dbReference type="GO" id="GO:0016020">
    <property type="term" value="C:membrane"/>
    <property type="evidence" value="ECO:0007669"/>
    <property type="project" value="UniProtKB-SubCell"/>
</dbReference>
<evidence type="ECO:0000256" key="11">
    <source>
        <dbReference type="RuleBase" id="RU000679"/>
    </source>
</evidence>
<evidence type="ECO:0000256" key="5">
    <source>
        <dbReference type="ARBA" id="ARBA00022989"/>
    </source>
</evidence>
<dbReference type="Pfam" id="PF00069">
    <property type="entry name" value="Pkinase"/>
    <property type="match status" value="1"/>
</dbReference>
<reference evidence="17" key="1">
    <citation type="submission" date="2016-11" db="UniProtKB">
        <authorList>
            <consortium name="WormBaseParasite"/>
        </authorList>
    </citation>
    <scope>IDENTIFICATION</scope>
</reference>
<dbReference type="PROSITE" id="PS00108">
    <property type="entry name" value="PROTEIN_KINASE_ST"/>
    <property type="match status" value="1"/>
</dbReference>
<evidence type="ECO:0000256" key="7">
    <source>
        <dbReference type="ARBA" id="ARBA00023065"/>
    </source>
</evidence>
<feature type="region of interest" description="Disordered" evidence="12">
    <location>
        <begin position="415"/>
        <end position="434"/>
    </location>
</feature>
<dbReference type="InterPro" id="IPR001873">
    <property type="entry name" value="ENaC"/>
</dbReference>
<dbReference type="SMART" id="SM00220">
    <property type="entry name" value="S_TKc"/>
    <property type="match status" value="1"/>
</dbReference>
<feature type="transmembrane region" description="Helical" evidence="13">
    <location>
        <begin position="1156"/>
        <end position="1175"/>
    </location>
</feature>
<sequence length="2188" mass="242364">MAFNGGSVWMKCTWALITIGFVVWLAASEVRSATTLGSDSTEKALQAFLIIGIVTYFAGVLLTFLYLFVDETAGNKIVLIVDLVVVFIAGLSAIVALGIGQAVNFSDRLAYSSICAIVSGVFCILELVGGGKASGGAGATATYRLYARIGEGSFGTTHLAVIQTAKLLGDGLEDGIKDRQLLALQTGRSVVVKQIKKHMSAEPHQSESLELHCRNLESMDIVKSISHIKHCDHPFIAKLLDSQYALTTTDRPFEVYEYYAIGDAMNLLDHIAGTDERHREAVNLQTYVTYLSLQVAEALSYLHESGFIHFDLKIDNVLIDEAGDVKLGDFGLAKACALGKAIENPYYYWGSPCSVSVFASIRWVPPEQLEEGSRMVDHSVDWYSLGALMFHMIYGRLPFEEHRAKILESPAATAAANNSATNSDGTGTPPSNDKQLKRSFLKLWRANVRPKVDDRPKVNQRLKNLLYNLLSYESNSRLGKQGYTEVFQRFHGLCRDLDLHWFDSIGGGDVERMRKMLRRRDVARPYRIKLLQTLEATPTPPLDFPRHRRLQPPAGCCLLGLLAACATSRVARLSSPVGCASRSLLTMPRDFSSLTAWLFLDRRSNFRENIGRARAACRAKNPDKLTTAGDALLAAAAALNVRPSWGAEQALFHLCLLPLAALPGRKKSVRNVSVSLGLGVRSVIGEFPSYMLTLMGSLHYLNLSTMIAGVATNSVNFLVFFCQPVRRHYLSLSLRVLSLSSLCLLLLTLALNNSSIQNYSEGACVAVHYALSLATTLGPWTLVSITVDRLMFLINPGVAGAAAADVAMGRQSGRRANLALLAVLLACALWSLHTLWLVSFGLNVLGNGDETLVCVSQSSNRALIVADSVLASFLPGFLLTLLNVIILCRINSLVNTVCRGNERTGDGSLVEESNSQQTLPLFQLEHLTPVQVAGPAVAPANRSRQHLATQSDFAQAAEARPQIVRSPTAQLLLGDDFAAETAPVAAAVARQTNHEVSNRRINNSVGSFRLDAAAPQQGQYQQTELFKHQCQLTKMLLGYCIAYVAFNFPNYLLVLYGFASFSRIEWQSQFTYFVFNATRAGALWFYYLHFATNSLIYAYAYRHYRRAFINLCKRLKQTQKRALDWGRWISCFGTKEEYASLNSEFLYLNTRWLKHATMAAALLGMATNLVNFFVFWCDPVRRHYLSVGLRLLSANDFFLLLFYFALSYTNLHDWTSISWNLHCRWTVHYSQHIGYNDTLLCVATGVAHARAFQLADAIIVSFVPGLILLLLNCLILFRVRRLVRSIVRGSSLSSRACSSGGVRSNCPAAMELMVTTPTTVGSSSDGNRRVLRPAELAADGIQQCGPELRKHQCQITRMLMGFCFAYLAFNLPNYLALSLGQVAFATLSEDMQHIYAYYNVMQLAAQLLYILHFSTNSLIYAYANKLFRQALFNFSSSVSDFLFCKKCLPNSEDKQLSSQWKQELLEVVDLMLAERVDLVHPTTPNTTLSRKPTQGYPSPRVFKADPRAAGQTGLRRCLSSGFLPNLGMLVWLASPQAVVLLNKFYSTVERTAKMRRALVESLASSSAHGISRAVSVRSRQLKVIWLLLFLAFTALFCKDALELVGKLINASIVTTSEVDSVPFEFPDLFACPRHPISGSIPYALSESEAATANEEIFRLELLYERLKDEKGVDNETALFSEMKVLCFKIPAKNMGRSGLPPELIKLDTLELELFTDPYDSHFNYTGSPIREIMDLRNTSRRAPVSHWDLEKGLRDPVSDSGFSLLLVPRGTYPSVLIEPSVSLAPGHSYDISLSMEQVTYSEELQRKSCTIKEPKLQFVDLLNGGMLEYEYSYAGCLIDRLSRKKEKDSGGYVWPSYQVPWDLRDSLRWETLPDILVEMGRSPAEFFGNPNELPNCQQPCQRLRYKASISATNWPTFNRNYSHGFWNVSAGKQPALAQLANMAKQLALDNHSSHLEATFRSRVANSMLRIKISADSPMSTRLVIAKSYSTTAFLADVGGVLGLYIGCSLLTVCEVIELIYHLVASIVGSRPGPKQQEEIKEADAADVYTLEEKNDIPNTRKSRSNGIVLQNVLNRRRKQRCPLAVGCEALQVLGSESNDVIPEAASPMKLRTCEFGKWLRAATSALMFASFAAASVNRMSTEFSSASLAASSMADMAYSGQSPPPEGPIAFTKLWIADASLDRITFFT</sequence>